<evidence type="ECO:0000256" key="5">
    <source>
        <dbReference type="ARBA" id="ARBA00023136"/>
    </source>
</evidence>
<organism evidence="7 8">
    <name type="scientific">Strongyloides stercoralis</name>
    <name type="common">Threadworm</name>
    <dbReference type="NCBI Taxonomy" id="6248"/>
    <lineage>
        <taxon>Eukaryota</taxon>
        <taxon>Metazoa</taxon>
        <taxon>Ecdysozoa</taxon>
        <taxon>Nematoda</taxon>
        <taxon>Chromadorea</taxon>
        <taxon>Rhabditida</taxon>
        <taxon>Tylenchina</taxon>
        <taxon>Panagrolaimomorpha</taxon>
        <taxon>Strongyloidoidea</taxon>
        <taxon>Strongyloididae</taxon>
        <taxon>Strongyloides</taxon>
    </lineage>
</organism>
<name>A0AAF5I4H5_STRER</name>
<keyword evidence="3 6" id="KW-0812">Transmembrane</keyword>
<feature type="transmembrane region" description="Helical" evidence="6">
    <location>
        <begin position="665"/>
        <end position="682"/>
    </location>
</feature>
<feature type="transmembrane region" description="Helical" evidence="6">
    <location>
        <begin position="33"/>
        <end position="52"/>
    </location>
</feature>
<keyword evidence="5 6" id="KW-0472">Membrane</keyword>
<comment type="subcellular location">
    <subcellularLocation>
        <location evidence="1">Membrane</location>
        <topology evidence="1">Multi-pass membrane protein</topology>
    </subcellularLocation>
</comment>
<dbReference type="InterPro" id="IPR010651">
    <property type="entry name" value="Sugar_transport"/>
</dbReference>
<comment type="similarity">
    <text evidence="2">Belongs to the TMEM144 family.</text>
</comment>
<feature type="transmembrane region" description="Helical" evidence="6">
    <location>
        <begin position="89"/>
        <end position="111"/>
    </location>
</feature>
<dbReference type="PANTHER" id="PTHR16119:SF17">
    <property type="entry name" value="TRANSMEMBRANE PROTEIN 144"/>
    <property type="match status" value="1"/>
</dbReference>
<evidence type="ECO:0000256" key="6">
    <source>
        <dbReference type="SAM" id="Phobius"/>
    </source>
</evidence>
<evidence type="ECO:0000256" key="4">
    <source>
        <dbReference type="ARBA" id="ARBA00022989"/>
    </source>
</evidence>
<feature type="transmembrane region" description="Helical" evidence="6">
    <location>
        <begin position="323"/>
        <end position="345"/>
    </location>
</feature>
<proteinExistence type="inferred from homology"/>
<feature type="transmembrane region" description="Helical" evidence="6">
    <location>
        <begin position="354"/>
        <end position="376"/>
    </location>
</feature>
<feature type="transmembrane region" description="Helical" evidence="6">
    <location>
        <begin position="64"/>
        <end position="83"/>
    </location>
</feature>
<evidence type="ECO:0000256" key="3">
    <source>
        <dbReference type="ARBA" id="ARBA00022692"/>
    </source>
</evidence>
<reference evidence="8" key="1">
    <citation type="submission" date="2024-02" db="UniProtKB">
        <authorList>
            <consortium name="WormBaseParasite"/>
        </authorList>
    </citation>
    <scope>IDENTIFICATION</scope>
</reference>
<feature type="transmembrane region" description="Helical" evidence="6">
    <location>
        <begin position="499"/>
        <end position="518"/>
    </location>
</feature>
<dbReference type="Proteomes" id="UP000035681">
    <property type="component" value="Unplaced"/>
</dbReference>
<feature type="transmembrane region" description="Helical" evidence="6">
    <location>
        <begin position="295"/>
        <end position="317"/>
    </location>
</feature>
<feature type="transmembrane region" description="Helical" evidence="6">
    <location>
        <begin position="218"/>
        <end position="240"/>
    </location>
</feature>
<feature type="transmembrane region" description="Helical" evidence="6">
    <location>
        <begin position="260"/>
        <end position="283"/>
    </location>
</feature>
<evidence type="ECO:0000256" key="2">
    <source>
        <dbReference type="ARBA" id="ARBA00005731"/>
    </source>
</evidence>
<evidence type="ECO:0000313" key="7">
    <source>
        <dbReference type="Proteomes" id="UP000035681"/>
    </source>
</evidence>
<feature type="transmembrane region" description="Helical" evidence="6">
    <location>
        <begin position="401"/>
        <end position="419"/>
    </location>
</feature>
<feature type="transmembrane region" description="Helical" evidence="6">
    <location>
        <begin position="431"/>
        <end position="451"/>
    </location>
</feature>
<accession>A0AAF5I4H5</accession>
<evidence type="ECO:0000256" key="1">
    <source>
        <dbReference type="ARBA" id="ARBA00004141"/>
    </source>
</evidence>
<keyword evidence="7" id="KW-1185">Reference proteome</keyword>
<feature type="transmembrane region" description="Helical" evidence="6">
    <location>
        <begin position="118"/>
        <end position="138"/>
    </location>
</feature>
<feature type="transmembrane region" description="Helical" evidence="6">
    <location>
        <begin position="150"/>
        <end position="170"/>
    </location>
</feature>
<dbReference type="GO" id="GO:0015144">
    <property type="term" value="F:carbohydrate transmembrane transporter activity"/>
    <property type="evidence" value="ECO:0007669"/>
    <property type="project" value="InterPro"/>
</dbReference>
<dbReference type="InterPro" id="IPR012435">
    <property type="entry name" value="TMEM144"/>
</dbReference>
<sequence>MKLKSFDEDTSLMIQNIILPNVAPNIVNNNNNFNLGVFYCIIAAIGFGSMYIPILRYNKGNGALAQFGTGVGILIGSFIHALYNREFYINIYPMFGGVLWSIANFGSFFVIDIFGIGIGMLLWNVGNCITGWITGYYGLFGIKSRKPKHFFTNIIGVFLILISGIIFSFIKKNVRQHKYTDIISLQMYNRGTIFFNDNYENSTNVNNIFNKNEKYRKVLGMIVALICGFFYASTTTPIYYLLNNPNELVVEKEKFTSSSYILSLGLGIFITTSLLFFISVRLYGLKSDILGNKDIMLSSIISGLIWLNSMCFMLKAIDIVSQIITYPIMSICPGLIGILWSIFYFKEICGIKNYLAISIAILIAVCGIFLLIILILCNNKKNNTKNIIHWILYNLNKISEIYLQSVIFKPSLIIYIYIYKYSEFNNKNCNIIYNMMIIKLLKFYDICSYLYKILLLHIAKMRIQKKDKNINFYNERNNKEHHIIAIYVNSSLPKIGNPILLYIKIFNFIYLLILMALLSFYKFYNGFLIIGIIINLFYKVSSIECIQCDRVNNYLSPEELEIYQKQCQEGTLPKTPCLNDTHTHCIYSYFRQGDGTDKVYTERKCGTAEDIFGCTIYKSHRRIKKHLFGATGGLASQKRRDANMFVEVCTLGCVGEYCTNSSSNFNIIFGITFTIIISFLKWI</sequence>
<dbReference type="GO" id="GO:0016020">
    <property type="term" value="C:membrane"/>
    <property type="evidence" value="ECO:0007669"/>
    <property type="project" value="UniProtKB-SubCell"/>
</dbReference>
<keyword evidence="4 6" id="KW-1133">Transmembrane helix</keyword>
<dbReference type="Pfam" id="PF07857">
    <property type="entry name" value="TMEM144"/>
    <property type="match status" value="1"/>
</dbReference>
<protein>
    <submittedName>
        <fullName evidence="8">Protein quiver</fullName>
    </submittedName>
</protein>
<dbReference type="AlphaFoldDB" id="A0AAF5I4H5"/>
<dbReference type="WBParaSite" id="TCONS_00016524.p1">
    <property type="protein sequence ID" value="TCONS_00016524.p1"/>
    <property type="gene ID" value="XLOC_011121"/>
</dbReference>
<dbReference type="PANTHER" id="PTHR16119">
    <property type="entry name" value="TRANSMEMBRANE PROTEIN 144"/>
    <property type="match status" value="1"/>
</dbReference>
<evidence type="ECO:0000313" key="8">
    <source>
        <dbReference type="WBParaSite" id="TCONS_00016524.p1"/>
    </source>
</evidence>